<keyword evidence="2" id="KW-1185">Reference proteome</keyword>
<comment type="caution">
    <text evidence="1">The sequence shown here is derived from an EMBL/GenBank/DDBJ whole genome shotgun (WGS) entry which is preliminary data.</text>
</comment>
<dbReference type="EMBL" id="JAMQJZ010000002">
    <property type="protein sequence ID" value="MDC3419680.1"/>
    <property type="molecule type" value="Genomic_DNA"/>
</dbReference>
<proteinExistence type="predicted"/>
<dbReference type="InterPro" id="IPR009229">
    <property type="entry name" value="AgrD"/>
</dbReference>
<organism evidence="1 2">
    <name type="scientific">Aquibacillus koreensis</name>
    <dbReference type="NCBI Taxonomy" id="279446"/>
    <lineage>
        <taxon>Bacteria</taxon>
        <taxon>Bacillati</taxon>
        <taxon>Bacillota</taxon>
        <taxon>Bacilli</taxon>
        <taxon>Bacillales</taxon>
        <taxon>Bacillaceae</taxon>
        <taxon>Aquibacillus</taxon>
    </lineage>
</organism>
<dbReference type="AlphaFoldDB" id="A0A9X4AIS1"/>
<dbReference type="NCBIfam" id="TIGR04223">
    <property type="entry name" value="quorum_AgrD"/>
    <property type="match status" value="1"/>
</dbReference>
<name>A0A9X4AIS1_9BACI</name>
<dbReference type="Proteomes" id="UP001145072">
    <property type="component" value="Unassembled WGS sequence"/>
</dbReference>
<evidence type="ECO:0000313" key="2">
    <source>
        <dbReference type="Proteomes" id="UP001145072"/>
    </source>
</evidence>
<evidence type="ECO:0000313" key="1">
    <source>
        <dbReference type="EMBL" id="MDC3419680.1"/>
    </source>
</evidence>
<protein>
    <submittedName>
        <fullName evidence="1">Cyclic lactone autoinducer peptide</fullName>
    </submittedName>
</protein>
<reference evidence="1" key="1">
    <citation type="submission" date="2022-06" db="EMBL/GenBank/DDBJ databases">
        <title>Aquibacillus sp. a new bacterium isolated from soil saline samples.</title>
        <authorList>
            <person name="Galisteo C."/>
            <person name="De La Haba R."/>
            <person name="Sanchez-Porro C."/>
            <person name="Ventosa A."/>
        </authorList>
    </citation>
    <scope>NUCLEOTIDE SEQUENCE</scope>
    <source>
        <strain evidence="1">JCM 12387</strain>
    </source>
</reference>
<accession>A0A9X4AIS1</accession>
<dbReference type="RefSeq" id="WP_259866620.1">
    <property type="nucleotide sequence ID" value="NZ_JAMQJZ010000002.1"/>
</dbReference>
<gene>
    <name evidence="1" type="ORF">NC661_04785</name>
</gene>
<sequence>MKNLLKIIVGFVVTVIVFIAKAEVSTASSSLLFQPKLPKDN</sequence>